<dbReference type="NCBIfam" id="TIGR00229">
    <property type="entry name" value="sensory_box"/>
    <property type="match status" value="1"/>
</dbReference>
<dbReference type="SUPFAM" id="SSF47384">
    <property type="entry name" value="Homodimeric domain of signal transducing histidine kinase"/>
    <property type="match status" value="1"/>
</dbReference>
<dbReference type="SMART" id="SM00388">
    <property type="entry name" value="HisKA"/>
    <property type="match status" value="1"/>
</dbReference>
<evidence type="ECO:0000256" key="8">
    <source>
        <dbReference type="ARBA" id="ARBA00022777"/>
    </source>
</evidence>
<keyword evidence="6 13" id="KW-0812">Transmembrane</keyword>
<dbReference type="CDD" id="cd00082">
    <property type="entry name" value="HisKA"/>
    <property type="match status" value="1"/>
</dbReference>
<keyword evidence="8 17" id="KW-0418">Kinase</keyword>
<dbReference type="Gene3D" id="1.10.287.130">
    <property type="match status" value="1"/>
</dbReference>
<dbReference type="CDD" id="cd00130">
    <property type="entry name" value="PAS"/>
    <property type="match status" value="1"/>
</dbReference>
<organism evidence="17 18">
    <name type="scientific">Aminipila butyrica</name>
    <dbReference type="NCBI Taxonomy" id="433296"/>
    <lineage>
        <taxon>Bacteria</taxon>
        <taxon>Bacillati</taxon>
        <taxon>Bacillota</taxon>
        <taxon>Clostridia</taxon>
        <taxon>Peptostreptococcales</taxon>
        <taxon>Anaerovoracaceae</taxon>
        <taxon>Aminipila</taxon>
    </lineage>
</organism>
<keyword evidence="7" id="KW-0547">Nucleotide-binding</keyword>
<dbReference type="InterPro" id="IPR003661">
    <property type="entry name" value="HisK_dim/P_dom"/>
</dbReference>
<evidence type="ECO:0000256" key="1">
    <source>
        <dbReference type="ARBA" id="ARBA00000085"/>
    </source>
</evidence>
<dbReference type="GO" id="GO:0005524">
    <property type="term" value="F:ATP binding"/>
    <property type="evidence" value="ECO:0007669"/>
    <property type="project" value="UniProtKB-KW"/>
</dbReference>
<dbReference type="PROSITE" id="PS50885">
    <property type="entry name" value="HAMP"/>
    <property type="match status" value="1"/>
</dbReference>
<dbReference type="FunFam" id="3.30.565.10:FF:000006">
    <property type="entry name" value="Sensor histidine kinase WalK"/>
    <property type="match status" value="1"/>
</dbReference>
<comment type="catalytic activity">
    <reaction evidence="1">
        <text>ATP + protein L-histidine = ADP + protein N-phospho-L-histidine.</text>
        <dbReference type="EC" id="2.7.13.3"/>
    </reaction>
</comment>
<dbReference type="Pfam" id="PF00672">
    <property type="entry name" value="HAMP"/>
    <property type="match status" value="1"/>
</dbReference>
<dbReference type="SUPFAM" id="SSF158472">
    <property type="entry name" value="HAMP domain-like"/>
    <property type="match status" value="1"/>
</dbReference>
<dbReference type="Pfam" id="PF23846">
    <property type="entry name" value="Cache_WalK"/>
    <property type="match status" value="1"/>
</dbReference>
<dbReference type="InterPro" id="IPR004358">
    <property type="entry name" value="Sig_transdc_His_kin-like_C"/>
</dbReference>
<dbReference type="Proteomes" id="UP000466848">
    <property type="component" value="Chromosome"/>
</dbReference>
<sequence>MNIRKFSHSMRWKLVLIYCLLVFIATTIIGVLIMSRLEAYYMDSTKKNLTDTLQRGTLISSLKTYEQLSEHEEEIQSNVETWSKTIQEEIFVIDDNFMIIASNNANQGKSAVGLLETPIIMNALAKGEISESYGSIVRKNTSIPVMNMAFPIGEGQQITGVIYIRADMTSVYDTINQSKQIFVQAMIVGLVITVILGTLIARSITTPINDVTEKAEKMAQGDFSQEVSVKANDEIGRLADMFNLLRTQLDTTLFEMSSEKNKMETILRHMADGLIAVNLEGQIIHANSAALQMLRVTQEEAEQEGYNTVIRQFYGELSLENLMVRCQEGELSDVFETGGNTYATRYDWFKDEDGNDVGIIILIQDITQRQKLENMQMDFVANVSHELKTPLTTIKSYTETLLDGCVEDPETMGEFLEIIDNEADRMNRLVKDLLQLSRLDNCQEILNRKEGNLISLLKSAVKKVELTAANKDQHLNCLFNEEERIPVDMDKDRVEQVILNVISNAIKYTGEGGRIDIDALKQDRNAIITVTDNGIGIPEAEKSRVFERFFRVDKARSRAMGGTGLGLAISKQIVESHQGTIELESREHKGTKVIITLPLSLKRGIRNIE</sequence>
<dbReference type="AlphaFoldDB" id="A0A858BSV6"/>
<evidence type="ECO:0000256" key="4">
    <source>
        <dbReference type="ARBA" id="ARBA00022553"/>
    </source>
</evidence>
<gene>
    <name evidence="17" type="ORF">Ami103574_01325</name>
</gene>
<dbReference type="PRINTS" id="PR00344">
    <property type="entry name" value="BCTRLSENSOR"/>
</dbReference>
<evidence type="ECO:0000256" key="11">
    <source>
        <dbReference type="ARBA" id="ARBA00023012"/>
    </source>
</evidence>
<evidence type="ECO:0000259" key="15">
    <source>
        <dbReference type="PROSITE" id="PS50112"/>
    </source>
</evidence>
<dbReference type="KEGG" id="abut:Ami103574_01325"/>
<dbReference type="InterPro" id="IPR057640">
    <property type="entry name" value="Cache_WalK"/>
</dbReference>
<evidence type="ECO:0000259" key="14">
    <source>
        <dbReference type="PROSITE" id="PS50109"/>
    </source>
</evidence>
<dbReference type="SMART" id="SM00304">
    <property type="entry name" value="HAMP"/>
    <property type="match status" value="1"/>
</dbReference>
<dbReference type="Gene3D" id="3.30.565.10">
    <property type="entry name" value="Histidine kinase-like ATPase, C-terminal domain"/>
    <property type="match status" value="1"/>
</dbReference>
<dbReference type="Pfam" id="PF13188">
    <property type="entry name" value="PAS_8"/>
    <property type="match status" value="1"/>
</dbReference>
<evidence type="ECO:0000256" key="3">
    <source>
        <dbReference type="ARBA" id="ARBA00012438"/>
    </source>
</evidence>
<evidence type="ECO:0000256" key="7">
    <source>
        <dbReference type="ARBA" id="ARBA00022741"/>
    </source>
</evidence>
<keyword evidence="9" id="KW-0067">ATP-binding</keyword>
<dbReference type="InterPro" id="IPR003594">
    <property type="entry name" value="HATPase_dom"/>
</dbReference>
<dbReference type="SMART" id="SM00387">
    <property type="entry name" value="HATPase_c"/>
    <property type="match status" value="1"/>
</dbReference>
<accession>A0A858BSV6</accession>
<evidence type="ECO:0000313" key="18">
    <source>
        <dbReference type="Proteomes" id="UP000466848"/>
    </source>
</evidence>
<keyword evidence="12 13" id="KW-0472">Membrane</keyword>
<keyword evidence="11" id="KW-0902">Two-component regulatory system</keyword>
<dbReference type="InterPro" id="IPR036890">
    <property type="entry name" value="HATPase_C_sf"/>
</dbReference>
<dbReference type="InterPro" id="IPR050351">
    <property type="entry name" value="BphY/WalK/GraS-like"/>
</dbReference>
<feature type="domain" description="Histidine kinase" evidence="14">
    <location>
        <begin position="382"/>
        <end position="601"/>
    </location>
</feature>
<dbReference type="GO" id="GO:0007234">
    <property type="term" value="P:osmosensory signaling via phosphorelay pathway"/>
    <property type="evidence" value="ECO:0007669"/>
    <property type="project" value="TreeGrafter"/>
</dbReference>
<dbReference type="Gene3D" id="1.10.8.500">
    <property type="entry name" value="HAMP domain in histidine kinase"/>
    <property type="match status" value="1"/>
</dbReference>
<evidence type="ECO:0000256" key="6">
    <source>
        <dbReference type="ARBA" id="ARBA00022692"/>
    </source>
</evidence>
<comment type="subcellular location">
    <subcellularLocation>
        <location evidence="2">Membrane</location>
        <topology evidence="2">Multi-pass membrane protein</topology>
    </subcellularLocation>
</comment>
<dbReference type="InterPro" id="IPR000014">
    <property type="entry name" value="PAS"/>
</dbReference>
<dbReference type="InterPro" id="IPR005467">
    <property type="entry name" value="His_kinase_dom"/>
</dbReference>
<protein>
    <recommendedName>
        <fullName evidence="3">histidine kinase</fullName>
        <ecNumber evidence="3">2.7.13.3</ecNumber>
    </recommendedName>
</protein>
<proteinExistence type="predicted"/>
<reference evidence="17 18" key="1">
    <citation type="submission" date="2020-02" db="EMBL/GenBank/DDBJ databases">
        <authorList>
            <person name="Kim Y.B."/>
            <person name="Roh S.W."/>
        </authorList>
    </citation>
    <scope>NUCLEOTIDE SEQUENCE [LARGE SCALE GENOMIC DNA]</scope>
    <source>
        <strain evidence="17 18">DSM 103574</strain>
    </source>
</reference>
<dbReference type="EMBL" id="CP048649">
    <property type="protein sequence ID" value="QIB68030.1"/>
    <property type="molecule type" value="Genomic_DNA"/>
</dbReference>
<keyword evidence="18" id="KW-1185">Reference proteome</keyword>
<dbReference type="Gene3D" id="3.30.450.20">
    <property type="entry name" value="PAS domain"/>
    <property type="match status" value="2"/>
</dbReference>
<keyword evidence="5" id="KW-0808">Transferase</keyword>
<evidence type="ECO:0000256" key="12">
    <source>
        <dbReference type="ARBA" id="ARBA00023136"/>
    </source>
</evidence>
<keyword evidence="10 13" id="KW-1133">Transmembrane helix</keyword>
<dbReference type="Pfam" id="PF02518">
    <property type="entry name" value="HATPase_c"/>
    <property type="match status" value="1"/>
</dbReference>
<evidence type="ECO:0000256" key="5">
    <source>
        <dbReference type="ARBA" id="ARBA00022679"/>
    </source>
</evidence>
<dbReference type="RefSeq" id="WP_163064950.1">
    <property type="nucleotide sequence ID" value="NZ_CP048649.1"/>
</dbReference>
<dbReference type="EC" id="2.7.13.3" evidence="3"/>
<dbReference type="GO" id="GO:0000156">
    <property type="term" value="F:phosphorelay response regulator activity"/>
    <property type="evidence" value="ECO:0007669"/>
    <property type="project" value="TreeGrafter"/>
</dbReference>
<feature type="domain" description="PAS" evidence="15">
    <location>
        <begin position="259"/>
        <end position="300"/>
    </location>
</feature>
<dbReference type="InterPro" id="IPR003660">
    <property type="entry name" value="HAMP_dom"/>
</dbReference>
<dbReference type="SMART" id="SM00091">
    <property type="entry name" value="PAS"/>
    <property type="match status" value="1"/>
</dbReference>
<evidence type="ECO:0000256" key="10">
    <source>
        <dbReference type="ARBA" id="ARBA00022989"/>
    </source>
</evidence>
<evidence type="ECO:0000256" key="13">
    <source>
        <dbReference type="SAM" id="Phobius"/>
    </source>
</evidence>
<feature type="domain" description="HAMP" evidence="16">
    <location>
        <begin position="202"/>
        <end position="254"/>
    </location>
</feature>
<dbReference type="PROSITE" id="PS50109">
    <property type="entry name" value="HIS_KIN"/>
    <property type="match status" value="1"/>
</dbReference>
<name>A0A858BSV6_9FIRM</name>
<dbReference type="CDD" id="cd00075">
    <property type="entry name" value="HATPase"/>
    <property type="match status" value="1"/>
</dbReference>
<dbReference type="GO" id="GO:0000155">
    <property type="term" value="F:phosphorelay sensor kinase activity"/>
    <property type="evidence" value="ECO:0007669"/>
    <property type="project" value="InterPro"/>
</dbReference>
<evidence type="ECO:0000313" key="17">
    <source>
        <dbReference type="EMBL" id="QIB68030.1"/>
    </source>
</evidence>
<evidence type="ECO:0000259" key="16">
    <source>
        <dbReference type="PROSITE" id="PS50885"/>
    </source>
</evidence>
<dbReference type="PROSITE" id="PS50112">
    <property type="entry name" value="PAS"/>
    <property type="match status" value="1"/>
</dbReference>
<dbReference type="SUPFAM" id="SSF55874">
    <property type="entry name" value="ATPase domain of HSP90 chaperone/DNA topoisomerase II/histidine kinase"/>
    <property type="match status" value="1"/>
</dbReference>
<evidence type="ECO:0000256" key="9">
    <source>
        <dbReference type="ARBA" id="ARBA00022840"/>
    </source>
</evidence>
<feature type="transmembrane region" description="Helical" evidence="13">
    <location>
        <begin position="15"/>
        <end position="37"/>
    </location>
</feature>
<dbReference type="PANTHER" id="PTHR42878:SF7">
    <property type="entry name" value="SENSOR HISTIDINE KINASE GLRK"/>
    <property type="match status" value="1"/>
</dbReference>
<dbReference type="Pfam" id="PF00512">
    <property type="entry name" value="HisKA"/>
    <property type="match status" value="1"/>
</dbReference>
<dbReference type="InterPro" id="IPR035965">
    <property type="entry name" value="PAS-like_dom_sf"/>
</dbReference>
<keyword evidence="4" id="KW-0597">Phosphoprotein</keyword>
<dbReference type="PANTHER" id="PTHR42878">
    <property type="entry name" value="TWO-COMPONENT HISTIDINE KINASE"/>
    <property type="match status" value="1"/>
</dbReference>
<dbReference type="GO" id="GO:0030295">
    <property type="term" value="F:protein kinase activator activity"/>
    <property type="evidence" value="ECO:0007669"/>
    <property type="project" value="TreeGrafter"/>
</dbReference>
<dbReference type="GO" id="GO:0016020">
    <property type="term" value="C:membrane"/>
    <property type="evidence" value="ECO:0007669"/>
    <property type="project" value="UniProtKB-SubCell"/>
</dbReference>
<dbReference type="CDD" id="cd06225">
    <property type="entry name" value="HAMP"/>
    <property type="match status" value="1"/>
</dbReference>
<dbReference type="SUPFAM" id="SSF55785">
    <property type="entry name" value="PYP-like sensor domain (PAS domain)"/>
    <property type="match status" value="1"/>
</dbReference>
<evidence type="ECO:0000256" key="2">
    <source>
        <dbReference type="ARBA" id="ARBA00004141"/>
    </source>
</evidence>
<dbReference type="FunFam" id="1.10.287.130:FF:000001">
    <property type="entry name" value="Two-component sensor histidine kinase"/>
    <property type="match status" value="1"/>
</dbReference>
<dbReference type="InterPro" id="IPR036097">
    <property type="entry name" value="HisK_dim/P_sf"/>
</dbReference>